<feature type="region of interest" description="Disordered" evidence="1">
    <location>
        <begin position="1"/>
        <end position="26"/>
    </location>
</feature>
<name>S4NUQ2_9NEOP</name>
<feature type="non-terminal residue" evidence="2">
    <location>
        <position position="1"/>
    </location>
</feature>
<proteinExistence type="predicted"/>
<dbReference type="EMBL" id="GAIX01013257">
    <property type="protein sequence ID" value="JAA79303.1"/>
    <property type="molecule type" value="Transcribed_RNA"/>
</dbReference>
<accession>S4NUQ2</accession>
<feature type="compositionally biased region" description="Polar residues" evidence="1">
    <location>
        <begin position="15"/>
        <end position="26"/>
    </location>
</feature>
<evidence type="ECO:0000313" key="2">
    <source>
        <dbReference type="EMBL" id="JAA79303.1"/>
    </source>
</evidence>
<reference evidence="2" key="1">
    <citation type="journal article" date="2013" name="BMC Genomics">
        <title>Unscrambling butterfly oogenesis.</title>
        <authorList>
            <person name="Carter J.M."/>
            <person name="Baker S.C."/>
            <person name="Pink R."/>
            <person name="Carter D.R."/>
            <person name="Collins A."/>
            <person name="Tomlin J."/>
            <person name="Gibbs M."/>
            <person name="Breuker C.J."/>
        </authorList>
    </citation>
    <scope>NUCLEOTIDE SEQUENCE</scope>
    <source>
        <tissue evidence="2">Ovary</tissue>
    </source>
</reference>
<protein>
    <submittedName>
        <fullName evidence="2">Pre-mRNA-splicing factor CWC22-like protein</fullName>
    </submittedName>
</protein>
<evidence type="ECO:0000256" key="1">
    <source>
        <dbReference type="SAM" id="MobiDB-lite"/>
    </source>
</evidence>
<dbReference type="AlphaFoldDB" id="S4NUQ2"/>
<reference evidence="2" key="2">
    <citation type="submission" date="2013-05" db="EMBL/GenBank/DDBJ databases">
        <authorList>
            <person name="Carter J.-M."/>
            <person name="Baker S.C."/>
            <person name="Pink R."/>
            <person name="Carter D.R.F."/>
            <person name="Collins A."/>
            <person name="Tomlin J."/>
            <person name="Gibbs M."/>
            <person name="Breuker C.J."/>
        </authorList>
    </citation>
    <scope>NUCLEOTIDE SEQUENCE</scope>
    <source>
        <tissue evidence="2">Ovary</tissue>
    </source>
</reference>
<feature type="non-terminal residue" evidence="2">
    <location>
        <position position="82"/>
    </location>
</feature>
<sequence>EEKEMTEASVEVGVTSRQETAQTDWTDRSIPTATKDLKEASEIKAAATTLVGDHRSRAEVNLLKFNAKNYQIPCPLKLLSQN</sequence>
<organism evidence="2">
    <name type="scientific">Pararge aegeria</name>
    <name type="common">speckled wood butterfly</name>
    <dbReference type="NCBI Taxonomy" id="116150"/>
    <lineage>
        <taxon>Eukaryota</taxon>
        <taxon>Metazoa</taxon>
        <taxon>Ecdysozoa</taxon>
        <taxon>Arthropoda</taxon>
        <taxon>Hexapoda</taxon>
        <taxon>Insecta</taxon>
        <taxon>Pterygota</taxon>
        <taxon>Neoptera</taxon>
        <taxon>Endopterygota</taxon>
        <taxon>Lepidoptera</taxon>
        <taxon>Glossata</taxon>
        <taxon>Ditrysia</taxon>
        <taxon>Papilionoidea</taxon>
        <taxon>Nymphalidae</taxon>
        <taxon>Satyrinae</taxon>
        <taxon>Satyrini</taxon>
        <taxon>Parargina</taxon>
        <taxon>Pararge</taxon>
    </lineage>
</organism>